<sequence>MASSQDGDRPAEWRKHVRALGITSLALIYWMADKAKGHEFDLRATQALDEVGKVLLEMEHSMFD</sequence>
<dbReference type="RefSeq" id="WP_119090049.1">
    <property type="nucleotide sequence ID" value="NZ_QXIW01000033.1"/>
</dbReference>
<organism evidence="1 2">
    <name type="scientific">Candidatus Cryosericum hinesii</name>
    <dbReference type="NCBI Taxonomy" id="2290915"/>
    <lineage>
        <taxon>Bacteria</taxon>
        <taxon>Pseudomonadati</taxon>
        <taxon>Caldisericota/Cryosericota group</taxon>
        <taxon>Candidatus Cryosericota</taxon>
        <taxon>Candidatus Cryosericia</taxon>
        <taxon>Candidatus Cryosericales</taxon>
        <taxon>Candidatus Cryosericaceae</taxon>
        <taxon>Candidatus Cryosericum</taxon>
    </lineage>
</organism>
<name>A0A398D8C9_9BACT</name>
<evidence type="ECO:0000313" key="1">
    <source>
        <dbReference type="EMBL" id="RIE11786.1"/>
    </source>
</evidence>
<dbReference type="AlphaFoldDB" id="A0A398D8C9"/>
<evidence type="ECO:0000313" key="2">
    <source>
        <dbReference type="Proteomes" id="UP000266042"/>
    </source>
</evidence>
<reference evidence="1 2" key="1">
    <citation type="submission" date="2018-09" db="EMBL/GenBank/DDBJ databases">
        <title>Discovery and Ecogenomic Context for Candidatus Cryosericales, a Global Caldiserica Order Active in Thawing Permafrost.</title>
        <authorList>
            <person name="Martinez M.A."/>
            <person name="Woodcroft B.J."/>
            <person name="Ignacio Espinoza J.C."/>
            <person name="Zayed A."/>
            <person name="Singleton C.M."/>
            <person name="Boyd J."/>
            <person name="Li Y.-F."/>
            <person name="Purvine S."/>
            <person name="Maughan H."/>
            <person name="Hodgkins S.B."/>
            <person name="Anderson D."/>
            <person name="Sederholm M."/>
            <person name="Temperton B."/>
            <person name="Saleska S.R."/>
            <person name="Tyson G.W."/>
            <person name="Rich V.I."/>
        </authorList>
    </citation>
    <scope>NUCLEOTIDE SEQUENCE [LARGE SCALE GENOMIC DNA]</scope>
    <source>
        <strain evidence="1 2">SMC3</strain>
    </source>
</reference>
<proteinExistence type="predicted"/>
<dbReference type="EMBL" id="QXIW01000033">
    <property type="protein sequence ID" value="RIE11786.1"/>
    <property type="molecule type" value="Genomic_DNA"/>
</dbReference>
<accession>A0A398D8C9</accession>
<protein>
    <submittedName>
        <fullName evidence="1">Uncharacterized protein</fullName>
    </submittedName>
</protein>
<gene>
    <name evidence="1" type="ORF">SMC3_08335</name>
</gene>
<dbReference type="Proteomes" id="UP000266042">
    <property type="component" value="Unassembled WGS sequence"/>
</dbReference>
<comment type="caution">
    <text evidence="1">The sequence shown here is derived from an EMBL/GenBank/DDBJ whole genome shotgun (WGS) entry which is preliminary data.</text>
</comment>